<dbReference type="Proteomes" id="UP000708208">
    <property type="component" value="Unassembled WGS sequence"/>
</dbReference>
<dbReference type="AlphaFoldDB" id="A0A8J2JLX8"/>
<proteinExistence type="inferred from homology"/>
<dbReference type="InterPro" id="IPR002347">
    <property type="entry name" value="SDR_fam"/>
</dbReference>
<reference evidence="3" key="1">
    <citation type="submission" date="2021-06" db="EMBL/GenBank/DDBJ databases">
        <authorList>
            <person name="Hodson N. C."/>
            <person name="Mongue J. A."/>
            <person name="Jaron S. K."/>
        </authorList>
    </citation>
    <scope>NUCLEOTIDE SEQUENCE</scope>
</reference>
<gene>
    <name evidence="3" type="ORF">AFUS01_LOCUS11283</name>
</gene>
<keyword evidence="2" id="KW-0560">Oxidoreductase</keyword>
<accession>A0A8J2JLX8</accession>
<dbReference type="OrthoDB" id="5840532at2759"/>
<dbReference type="GO" id="GO:0016616">
    <property type="term" value="F:oxidoreductase activity, acting on the CH-OH group of donors, NAD or NADP as acceptor"/>
    <property type="evidence" value="ECO:0007669"/>
    <property type="project" value="TreeGrafter"/>
</dbReference>
<dbReference type="Pfam" id="PF00106">
    <property type="entry name" value="adh_short"/>
    <property type="match status" value="1"/>
</dbReference>
<comment type="caution">
    <text evidence="3">The sequence shown here is derived from an EMBL/GenBank/DDBJ whole genome shotgun (WGS) entry which is preliminary data.</text>
</comment>
<evidence type="ECO:0000313" key="4">
    <source>
        <dbReference type="Proteomes" id="UP000708208"/>
    </source>
</evidence>
<evidence type="ECO:0000256" key="1">
    <source>
        <dbReference type="ARBA" id="ARBA00006484"/>
    </source>
</evidence>
<dbReference type="PANTHER" id="PTHR24322:SF736">
    <property type="entry name" value="RETINOL DEHYDROGENASE 10"/>
    <property type="match status" value="1"/>
</dbReference>
<sequence length="223" mass="25069">MADRTSIDVIAKLPFEILYLILYAIYIRLRELFQIFFPVTPKSHKGEVILVTGGANGIGRGICREIAKQERDLSIIIWDVNEKAISDTVTELKSTGVKNVFAVKVDVSDREQVIVAAKTVRKEIGDLPGKPKIYFSTVYPAYTATDLTANIDLMMTRYKFLNVIMTPDYVAKNIIQGVLLGKEHVYIPGGNRFTRFLFELLPTECVNKLYDLAGPPPVHVFKS</sequence>
<organism evidence="3 4">
    <name type="scientific">Allacma fusca</name>
    <dbReference type="NCBI Taxonomy" id="39272"/>
    <lineage>
        <taxon>Eukaryota</taxon>
        <taxon>Metazoa</taxon>
        <taxon>Ecdysozoa</taxon>
        <taxon>Arthropoda</taxon>
        <taxon>Hexapoda</taxon>
        <taxon>Collembola</taxon>
        <taxon>Symphypleona</taxon>
        <taxon>Sminthuridae</taxon>
        <taxon>Allacma</taxon>
    </lineage>
</organism>
<protein>
    <submittedName>
        <fullName evidence="3">Uncharacterized protein</fullName>
    </submittedName>
</protein>
<evidence type="ECO:0000256" key="2">
    <source>
        <dbReference type="ARBA" id="ARBA00023002"/>
    </source>
</evidence>
<dbReference type="EMBL" id="CAJVCH010086229">
    <property type="protein sequence ID" value="CAG7722113.1"/>
    <property type="molecule type" value="Genomic_DNA"/>
</dbReference>
<comment type="similarity">
    <text evidence="1">Belongs to the short-chain dehydrogenases/reductases (SDR) family.</text>
</comment>
<name>A0A8J2JLX8_9HEXA</name>
<keyword evidence="4" id="KW-1185">Reference proteome</keyword>
<dbReference type="PANTHER" id="PTHR24322">
    <property type="entry name" value="PKSB"/>
    <property type="match status" value="1"/>
</dbReference>
<evidence type="ECO:0000313" key="3">
    <source>
        <dbReference type="EMBL" id="CAG7722113.1"/>
    </source>
</evidence>